<gene>
    <name evidence="2" type="ORF">FGG08_003938</name>
</gene>
<dbReference type="OrthoDB" id="5426389at2759"/>
<comment type="caution">
    <text evidence="2">The sequence shown here is derived from an EMBL/GenBank/DDBJ whole genome shotgun (WGS) entry which is preliminary data.</text>
</comment>
<organism evidence="2 3">
    <name type="scientific">Glutinoglossum americanum</name>
    <dbReference type="NCBI Taxonomy" id="1670608"/>
    <lineage>
        <taxon>Eukaryota</taxon>
        <taxon>Fungi</taxon>
        <taxon>Dikarya</taxon>
        <taxon>Ascomycota</taxon>
        <taxon>Pezizomycotina</taxon>
        <taxon>Geoglossomycetes</taxon>
        <taxon>Geoglossales</taxon>
        <taxon>Geoglossaceae</taxon>
        <taxon>Glutinoglossum</taxon>
    </lineage>
</organism>
<dbReference type="EMBL" id="JAGHQL010000074">
    <property type="protein sequence ID" value="KAH0541590.1"/>
    <property type="molecule type" value="Genomic_DNA"/>
</dbReference>
<dbReference type="Gene3D" id="2.40.70.10">
    <property type="entry name" value="Acid Proteases"/>
    <property type="match status" value="1"/>
</dbReference>
<dbReference type="Proteomes" id="UP000698800">
    <property type="component" value="Unassembled WGS sequence"/>
</dbReference>
<feature type="region of interest" description="Disordered" evidence="1">
    <location>
        <begin position="102"/>
        <end position="126"/>
    </location>
</feature>
<evidence type="ECO:0008006" key="4">
    <source>
        <dbReference type="Google" id="ProtNLM"/>
    </source>
</evidence>
<feature type="compositionally biased region" description="Polar residues" evidence="1">
    <location>
        <begin position="1"/>
        <end position="17"/>
    </location>
</feature>
<protein>
    <recommendedName>
        <fullName evidence="4">Peptidase A2 domain-containing protein</fullName>
    </recommendedName>
</protein>
<feature type="region of interest" description="Disordered" evidence="1">
    <location>
        <begin position="1"/>
        <end position="62"/>
    </location>
</feature>
<dbReference type="InterPro" id="IPR021109">
    <property type="entry name" value="Peptidase_aspartic_dom_sf"/>
</dbReference>
<keyword evidence="3" id="KW-1185">Reference proteome</keyword>
<dbReference type="SUPFAM" id="SSF50630">
    <property type="entry name" value="Acid proteases"/>
    <property type="match status" value="1"/>
</dbReference>
<proteinExistence type="predicted"/>
<evidence type="ECO:0000256" key="1">
    <source>
        <dbReference type="SAM" id="MobiDB-lite"/>
    </source>
</evidence>
<dbReference type="CDD" id="cd00303">
    <property type="entry name" value="retropepsin_like"/>
    <property type="match status" value="1"/>
</dbReference>
<name>A0A9P8I8K0_9PEZI</name>
<accession>A0A9P8I8K0</accession>
<evidence type="ECO:0000313" key="3">
    <source>
        <dbReference type="Proteomes" id="UP000698800"/>
    </source>
</evidence>
<sequence length="293" mass="32650">MDIDSQQTLGRSQQQNPPREERSFEPQQRNAGIVREQTVEERPPTPVPAAPTRRKSYELPAPTKRVVGQERYTSAYILKGNVTMPTDIFLDMSPAARRILANDLRGTATRRRKPQSSPRPEPPVEPVVTATATSLAEPVLTHIVPTKKEILKCLYIIVWINGRPLPRTLVDSGANLDLISPDALRKIRVTPKPMEGKKYGIRMASDELVVVKEYAHLQVNVAGVGTCITAYVTGHGVGYDLLLSRRWIGNVDAIEQYQKRRFTIGGKDGQRIEVPAVSQKNMDITIPYDPGGR</sequence>
<reference evidence="2" key="1">
    <citation type="submission" date="2021-03" db="EMBL/GenBank/DDBJ databases">
        <title>Comparative genomics and phylogenomic investigation of the class Geoglossomycetes provide insights into ecological specialization and systematics.</title>
        <authorList>
            <person name="Melie T."/>
            <person name="Pirro S."/>
            <person name="Miller A.N."/>
            <person name="Quandt A."/>
        </authorList>
    </citation>
    <scope>NUCLEOTIDE SEQUENCE</scope>
    <source>
        <strain evidence="2">GBOQ0MN5Z8</strain>
    </source>
</reference>
<dbReference type="AlphaFoldDB" id="A0A9P8I8K0"/>
<evidence type="ECO:0000313" key="2">
    <source>
        <dbReference type="EMBL" id="KAH0541590.1"/>
    </source>
</evidence>